<gene>
    <name evidence="11" type="ORF">GGR22_000300</name>
</gene>
<keyword evidence="12" id="KW-1185">Reference proteome</keyword>
<keyword evidence="6" id="KW-0902">Two-component regulatory system</keyword>
<dbReference type="CDD" id="cd00082">
    <property type="entry name" value="HisKA"/>
    <property type="match status" value="1"/>
</dbReference>
<dbReference type="SUPFAM" id="SSF55874">
    <property type="entry name" value="ATPase domain of HSP90 chaperone/DNA topoisomerase II/histidine kinase"/>
    <property type="match status" value="1"/>
</dbReference>
<dbReference type="SMART" id="SM00387">
    <property type="entry name" value="HATPase_c"/>
    <property type="match status" value="1"/>
</dbReference>
<dbReference type="InterPro" id="IPR050351">
    <property type="entry name" value="BphY/WalK/GraS-like"/>
</dbReference>
<evidence type="ECO:0000256" key="9">
    <source>
        <dbReference type="SAM" id="Phobius"/>
    </source>
</evidence>
<evidence type="ECO:0000256" key="4">
    <source>
        <dbReference type="ARBA" id="ARBA00022679"/>
    </source>
</evidence>
<evidence type="ECO:0000256" key="1">
    <source>
        <dbReference type="ARBA" id="ARBA00000085"/>
    </source>
</evidence>
<reference evidence="11 12" key="1">
    <citation type="submission" date="2020-08" db="EMBL/GenBank/DDBJ databases">
        <title>Genomic Encyclopedia of Type Strains, Phase IV (KMG-IV): sequencing the most valuable type-strain genomes for metagenomic binning, comparative biology and taxonomic classification.</title>
        <authorList>
            <person name="Goeker M."/>
        </authorList>
    </citation>
    <scope>NUCLEOTIDE SEQUENCE [LARGE SCALE GENOMIC DNA]</scope>
    <source>
        <strain evidence="11 12">DSM 100397</strain>
    </source>
</reference>
<dbReference type="Gene3D" id="3.30.565.10">
    <property type="entry name" value="Histidine kinase-like ATPase, C-terminal domain"/>
    <property type="match status" value="1"/>
</dbReference>
<dbReference type="PROSITE" id="PS50109">
    <property type="entry name" value="HIS_KIN"/>
    <property type="match status" value="1"/>
</dbReference>
<dbReference type="PROSITE" id="PS50005">
    <property type="entry name" value="TPR"/>
    <property type="match status" value="2"/>
</dbReference>
<evidence type="ECO:0000313" key="12">
    <source>
        <dbReference type="Proteomes" id="UP000555003"/>
    </source>
</evidence>
<evidence type="ECO:0000259" key="10">
    <source>
        <dbReference type="PROSITE" id="PS50109"/>
    </source>
</evidence>
<dbReference type="SMART" id="SM00388">
    <property type="entry name" value="HisKA"/>
    <property type="match status" value="1"/>
</dbReference>
<dbReference type="InterPro" id="IPR003661">
    <property type="entry name" value="HisK_dim/P_dom"/>
</dbReference>
<feature type="repeat" description="TPR" evidence="7">
    <location>
        <begin position="135"/>
        <end position="168"/>
    </location>
</feature>
<dbReference type="SUPFAM" id="SSF47384">
    <property type="entry name" value="Homodimeric domain of signal transducing histidine kinase"/>
    <property type="match status" value="1"/>
</dbReference>
<dbReference type="PANTHER" id="PTHR45453:SF1">
    <property type="entry name" value="PHOSPHATE REGULON SENSOR PROTEIN PHOR"/>
    <property type="match status" value="1"/>
</dbReference>
<keyword evidence="4" id="KW-0808">Transferase</keyword>
<evidence type="ECO:0000256" key="7">
    <source>
        <dbReference type="PROSITE-ProRule" id="PRU00339"/>
    </source>
</evidence>
<comment type="caution">
    <text evidence="11">The sequence shown here is derived from an EMBL/GenBank/DDBJ whole genome shotgun (WGS) entry which is preliminary data.</text>
</comment>
<dbReference type="InterPro" id="IPR036890">
    <property type="entry name" value="HATPase_C_sf"/>
</dbReference>
<dbReference type="RefSeq" id="WP_182492285.1">
    <property type="nucleotide sequence ID" value="NZ_JACJIS010000001.1"/>
</dbReference>
<feature type="transmembrane region" description="Helical" evidence="9">
    <location>
        <begin position="326"/>
        <end position="345"/>
    </location>
</feature>
<keyword evidence="9" id="KW-1133">Transmembrane helix</keyword>
<dbReference type="InterPro" id="IPR036097">
    <property type="entry name" value="HisK_dim/P_sf"/>
</dbReference>
<evidence type="ECO:0000256" key="5">
    <source>
        <dbReference type="ARBA" id="ARBA00022777"/>
    </source>
</evidence>
<dbReference type="InterPro" id="IPR011990">
    <property type="entry name" value="TPR-like_helical_dom_sf"/>
</dbReference>
<evidence type="ECO:0000256" key="8">
    <source>
        <dbReference type="SAM" id="Coils"/>
    </source>
</evidence>
<dbReference type="SMART" id="SM00028">
    <property type="entry name" value="TPR"/>
    <property type="match status" value="5"/>
</dbReference>
<keyword evidence="7" id="KW-0802">TPR repeat</keyword>
<name>A0ABR6DKH4_9FLAO</name>
<organism evidence="11 12">
    <name type="scientific">Flavobacterium gossypii</name>
    <dbReference type="NCBI Taxonomy" id="1646119"/>
    <lineage>
        <taxon>Bacteria</taxon>
        <taxon>Pseudomonadati</taxon>
        <taxon>Bacteroidota</taxon>
        <taxon>Flavobacteriia</taxon>
        <taxon>Flavobacteriales</taxon>
        <taxon>Flavobacteriaceae</taxon>
        <taxon>Flavobacterium</taxon>
    </lineage>
</organism>
<dbReference type="PRINTS" id="PR00344">
    <property type="entry name" value="BCTRLSENSOR"/>
</dbReference>
<protein>
    <recommendedName>
        <fullName evidence="2">histidine kinase</fullName>
        <ecNumber evidence="2">2.7.13.3</ecNumber>
    </recommendedName>
</protein>
<dbReference type="Proteomes" id="UP000555003">
    <property type="component" value="Unassembled WGS sequence"/>
</dbReference>
<keyword evidence="8" id="KW-0175">Coiled coil</keyword>
<dbReference type="Pfam" id="PF00512">
    <property type="entry name" value="HisKA"/>
    <property type="match status" value="1"/>
</dbReference>
<accession>A0ABR6DKH4</accession>
<feature type="coiled-coil region" evidence="8">
    <location>
        <begin position="288"/>
        <end position="322"/>
    </location>
</feature>
<evidence type="ECO:0000256" key="6">
    <source>
        <dbReference type="ARBA" id="ARBA00023012"/>
    </source>
</evidence>
<feature type="domain" description="Histidine kinase" evidence="10">
    <location>
        <begin position="393"/>
        <end position="611"/>
    </location>
</feature>
<keyword evidence="5 11" id="KW-0418">Kinase</keyword>
<dbReference type="Pfam" id="PF02518">
    <property type="entry name" value="HATPase_c"/>
    <property type="match status" value="1"/>
</dbReference>
<keyword evidence="3" id="KW-0597">Phosphoprotein</keyword>
<evidence type="ECO:0000256" key="2">
    <source>
        <dbReference type="ARBA" id="ARBA00012438"/>
    </source>
</evidence>
<feature type="repeat" description="TPR" evidence="7">
    <location>
        <begin position="55"/>
        <end position="88"/>
    </location>
</feature>
<dbReference type="Pfam" id="PF13424">
    <property type="entry name" value="TPR_12"/>
    <property type="match status" value="1"/>
</dbReference>
<dbReference type="InterPro" id="IPR019734">
    <property type="entry name" value="TPR_rpt"/>
</dbReference>
<dbReference type="Gene3D" id="1.10.287.130">
    <property type="match status" value="1"/>
</dbReference>
<proteinExistence type="predicted"/>
<dbReference type="SUPFAM" id="SSF48452">
    <property type="entry name" value="TPR-like"/>
    <property type="match status" value="1"/>
</dbReference>
<keyword evidence="9" id="KW-0472">Membrane</keyword>
<dbReference type="InterPro" id="IPR003594">
    <property type="entry name" value="HATPase_dom"/>
</dbReference>
<dbReference type="InterPro" id="IPR005467">
    <property type="entry name" value="His_kinase_dom"/>
</dbReference>
<dbReference type="PANTHER" id="PTHR45453">
    <property type="entry name" value="PHOSPHATE REGULON SENSOR PROTEIN PHOR"/>
    <property type="match status" value="1"/>
</dbReference>
<comment type="catalytic activity">
    <reaction evidence="1">
        <text>ATP + protein L-histidine = ADP + protein N-phospho-L-histidine.</text>
        <dbReference type="EC" id="2.7.13.3"/>
    </reaction>
</comment>
<sequence length="613" mass="69589">MPKTESYSFNLQKDSVRYYLEESKKQVYSDFKAAKKSLVKAEAIAKKSKDPNLIADVAHNYAASYYIVGTYDVALQKFMEALSLYEETDNKLGIAKCLIGQGLIQQGIGRNKEAIKLFQKANTIIKELNDTVLESKVYLNIGISQIELKEIDDSYDNFHKSLKLAVQNKDSNMEHLSQNRLGNLHYLRNDLDSSVYYYKKVLDASQANQWEKSFANTGLSEVYIKKGDYKKAEEYGLKGFEAAKNTQAKWDIARAAEILSIAYKNDHNYELAFKYLAICKSYNDSLFNDAKLKEINLLQLKRKEAENEKLVAKNEAAQHKLKNTRLFSVSVILFMLYLLTIIYQYTKNNKVREKLYSELELKNQDIESQQMLITAQNHNLSELNQTKNKLFSILSHDLRSPIASIQQVLGLLREGEISSEELKVLAEHLITQVDSTSIMLNNILHWSMTQLDGAKINKEDIDLEKMVKDSIAGLNLMAKAKEIKFIHTNSEKDTVVDADKGHVQIILNNLLSNAIKFTPIAGTIEIRYSEDGTFIHMHINDSGKGISQAKIEEILNFDKRVVSEKGTGFEEGTGLGLLLVKQFLSDNNGQLDIVHHQEGGTEFIASLPKAKYF</sequence>
<evidence type="ECO:0000313" key="11">
    <source>
        <dbReference type="EMBL" id="MBA9072174.1"/>
    </source>
</evidence>
<dbReference type="InterPro" id="IPR004358">
    <property type="entry name" value="Sig_transdc_His_kin-like_C"/>
</dbReference>
<keyword evidence="9" id="KW-0812">Transmembrane</keyword>
<dbReference type="GO" id="GO:0016301">
    <property type="term" value="F:kinase activity"/>
    <property type="evidence" value="ECO:0007669"/>
    <property type="project" value="UniProtKB-KW"/>
</dbReference>
<dbReference type="EMBL" id="JACJIS010000001">
    <property type="protein sequence ID" value="MBA9072174.1"/>
    <property type="molecule type" value="Genomic_DNA"/>
</dbReference>
<dbReference type="Gene3D" id="1.25.40.10">
    <property type="entry name" value="Tetratricopeptide repeat domain"/>
    <property type="match status" value="1"/>
</dbReference>
<dbReference type="EC" id="2.7.13.3" evidence="2"/>
<evidence type="ECO:0000256" key="3">
    <source>
        <dbReference type="ARBA" id="ARBA00022553"/>
    </source>
</evidence>